<dbReference type="SUPFAM" id="SSF52540">
    <property type="entry name" value="P-loop containing nucleoside triphosphate hydrolases"/>
    <property type="match status" value="1"/>
</dbReference>
<evidence type="ECO:0000256" key="4">
    <source>
        <dbReference type="ARBA" id="ARBA00012154"/>
    </source>
</evidence>
<dbReference type="Pfam" id="PF01202">
    <property type="entry name" value="SKI"/>
    <property type="match status" value="2"/>
</dbReference>
<dbReference type="EMBL" id="JADFTS010000004">
    <property type="protein sequence ID" value="KAF9611125.1"/>
    <property type="molecule type" value="Genomic_DNA"/>
</dbReference>
<dbReference type="UniPathway" id="UPA00053">
    <property type="reaction ID" value="UER00088"/>
</dbReference>
<evidence type="ECO:0000313" key="13">
    <source>
        <dbReference type="Proteomes" id="UP000631114"/>
    </source>
</evidence>
<evidence type="ECO:0000256" key="6">
    <source>
        <dbReference type="ARBA" id="ARBA00022679"/>
    </source>
</evidence>
<dbReference type="PANTHER" id="PTHR21087">
    <property type="entry name" value="SHIKIMATE KINASE"/>
    <property type="match status" value="1"/>
</dbReference>
<dbReference type="OrthoDB" id="197068at2759"/>
<name>A0A835LXF4_9MAGN</name>
<dbReference type="GO" id="GO:0009507">
    <property type="term" value="C:chloroplast"/>
    <property type="evidence" value="ECO:0007669"/>
    <property type="project" value="TreeGrafter"/>
</dbReference>
<keyword evidence="13" id="KW-1185">Reference proteome</keyword>
<dbReference type="Gene3D" id="3.40.50.300">
    <property type="entry name" value="P-loop containing nucleotide triphosphate hydrolases"/>
    <property type="match status" value="1"/>
</dbReference>
<comment type="caution">
    <text evidence="12">The sequence shown here is derived from an EMBL/GenBank/DDBJ whole genome shotgun (WGS) entry which is preliminary data.</text>
</comment>
<accession>A0A835LXF4</accession>
<evidence type="ECO:0000256" key="9">
    <source>
        <dbReference type="ARBA" id="ARBA00022840"/>
    </source>
</evidence>
<organism evidence="12 13">
    <name type="scientific">Coptis chinensis</name>
    <dbReference type="NCBI Taxonomy" id="261450"/>
    <lineage>
        <taxon>Eukaryota</taxon>
        <taxon>Viridiplantae</taxon>
        <taxon>Streptophyta</taxon>
        <taxon>Embryophyta</taxon>
        <taxon>Tracheophyta</taxon>
        <taxon>Spermatophyta</taxon>
        <taxon>Magnoliopsida</taxon>
        <taxon>Ranunculales</taxon>
        <taxon>Ranunculaceae</taxon>
        <taxon>Coptidoideae</taxon>
        <taxon>Coptis</taxon>
    </lineage>
</organism>
<keyword evidence="8" id="KW-0418">Kinase</keyword>
<gene>
    <name evidence="12" type="ORF">IFM89_027069</name>
</gene>
<evidence type="ECO:0000256" key="8">
    <source>
        <dbReference type="ARBA" id="ARBA00022777"/>
    </source>
</evidence>
<keyword evidence="5" id="KW-0028">Amino-acid biosynthesis</keyword>
<comment type="similarity">
    <text evidence="3">Belongs to the shikimate kinase family.</text>
</comment>
<dbReference type="AlphaFoldDB" id="A0A835LXF4"/>
<dbReference type="HAMAP" id="MF_00109">
    <property type="entry name" value="Shikimate_kinase"/>
    <property type="match status" value="1"/>
</dbReference>
<dbReference type="GO" id="GO:0005829">
    <property type="term" value="C:cytosol"/>
    <property type="evidence" value="ECO:0007669"/>
    <property type="project" value="TreeGrafter"/>
</dbReference>
<comment type="catalytic activity">
    <reaction evidence="11">
        <text>shikimate + ATP = 3-phosphoshikimate + ADP + H(+)</text>
        <dbReference type="Rhea" id="RHEA:13121"/>
        <dbReference type="ChEBI" id="CHEBI:15378"/>
        <dbReference type="ChEBI" id="CHEBI:30616"/>
        <dbReference type="ChEBI" id="CHEBI:36208"/>
        <dbReference type="ChEBI" id="CHEBI:145989"/>
        <dbReference type="ChEBI" id="CHEBI:456216"/>
        <dbReference type="EC" id="2.7.1.71"/>
    </reaction>
</comment>
<evidence type="ECO:0000256" key="11">
    <source>
        <dbReference type="ARBA" id="ARBA00048567"/>
    </source>
</evidence>
<evidence type="ECO:0000313" key="12">
    <source>
        <dbReference type="EMBL" id="KAF9611125.1"/>
    </source>
</evidence>
<dbReference type="InterPro" id="IPR031322">
    <property type="entry name" value="Shikimate/glucono_kinase"/>
</dbReference>
<evidence type="ECO:0000256" key="1">
    <source>
        <dbReference type="ARBA" id="ARBA00002641"/>
    </source>
</evidence>
<evidence type="ECO:0000256" key="7">
    <source>
        <dbReference type="ARBA" id="ARBA00022741"/>
    </source>
</evidence>
<dbReference type="InterPro" id="IPR027417">
    <property type="entry name" value="P-loop_NTPase"/>
</dbReference>
<keyword evidence="7" id="KW-0547">Nucleotide-binding</keyword>
<evidence type="ECO:0000256" key="2">
    <source>
        <dbReference type="ARBA" id="ARBA00004842"/>
    </source>
</evidence>
<dbReference type="GO" id="GO:0008652">
    <property type="term" value="P:amino acid biosynthetic process"/>
    <property type="evidence" value="ECO:0007669"/>
    <property type="project" value="UniProtKB-KW"/>
</dbReference>
<dbReference type="InterPro" id="IPR000623">
    <property type="entry name" value="Shikimate_kinase/TSH1"/>
</dbReference>
<protein>
    <recommendedName>
        <fullName evidence="4">shikimate kinase</fullName>
        <ecNumber evidence="4">2.7.1.71</ecNumber>
    </recommendedName>
</protein>
<dbReference type="EC" id="2.7.1.71" evidence="4"/>
<dbReference type="PANTHER" id="PTHR21087:SF16">
    <property type="entry name" value="SHIKIMATE KINASE 1, CHLOROPLASTIC"/>
    <property type="match status" value="1"/>
</dbReference>
<evidence type="ECO:0000256" key="3">
    <source>
        <dbReference type="ARBA" id="ARBA00006997"/>
    </source>
</evidence>
<dbReference type="GO" id="GO:0005524">
    <property type="term" value="F:ATP binding"/>
    <property type="evidence" value="ECO:0007669"/>
    <property type="project" value="UniProtKB-KW"/>
</dbReference>
<dbReference type="InterPro" id="IPR023000">
    <property type="entry name" value="Shikimate_kinase_CS"/>
</dbReference>
<sequence length="326" mass="35825">MEIAAGATTSLHYCTSSSIGIEKISGKTNGGGFFKFSEKRCNEKKKNNSFVVLNSGKRWRGAVMKTGERKFVDFELSCSYKNTQAPAVESETNYTSVDEALILKKKSQDVAPYLSGCCIYLVGMMGSGKTTVGKILSEVLGYSFLDSEFGFNEFLCNDPIMLNAVLIIINDSCAHFSDKLVEQAVGAPSVAQIFKEYSEEFFRENETKVLGDLSLMRRLVVATGGGAVIRPINWKYMKQGITVWLDVPLEALARRIAAVGTASRPLLHNEPGDAYTKALVRLSVLSEERDVVSKVGLRDVNDLTPTAIAVEVLISPFLFLSHVRFN</sequence>
<keyword evidence="6" id="KW-0808">Transferase</keyword>
<dbReference type="GO" id="GO:0009423">
    <property type="term" value="P:chorismate biosynthetic process"/>
    <property type="evidence" value="ECO:0007669"/>
    <property type="project" value="UniProtKB-UniPathway"/>
</dbReference>
<comment type="function">
    <text evidence="1">Catalyzes the specific phosphorylation of the 3-hydroxyl group of shikimic acid using ATP as a cosubstrate.</text>
</comment>
<reference evidence="12 13" key="1">
    <citation type="submission" date="2020-10" db="EMBL/GenBank/DDBJ databases">
        <title>The Coptis chinensis genome and diversification of protoberbering-type alkaloids.</title>
        <authorList>
            <person name="Wang B."/>
            <person name="Shu S."/>
            <person name="Song C."/>
            <person name="Liu Y."/>
        </authorList>
    </citation>
    <scope>NUCLEOTIDE SEQUENCE [LARGE SCALE GENOMIC DNA]</scope>
    <source>
        <strain evidence="12">HL-2020</strain>
        <tissue evidence="12">Leaf</tissue>
    </source>
</reference>
<evidence type="ECO:0000256" key="5">
    <source>
        <dbReference type="ARBA" id="ARBA00022605"/>
    </source>
</evidence>
<comment type="pathway">
    <text evidence="2">Metabolic intermediate biosynthesis; chorismate biosynthesis; chorismate from D-erythrose 4-phosphate and phosphoenolpyruvate: step 5/7.</text>
</comment>
<evidence type="ECO:0000256" key="10">
    <source>
        <dbReference type="ARBA" id="ARBA00023141"/>
    </source>
</evidence>
<dbReference type="PROSITE" id="PS01128">
    <property type="entry name" value="SHIKIMATE_KINASE"/>
    <property type="match status" value="1"/>
</dbReference>
<keyword evidence="10" id="KW-0057">Aromatic amino acid biosynthesis</keyword>
<dbReference type="Proteomes" id="UP000631114">
    <property type="component" value="Unassembled WGS sequence"/>
</dbReference>
<dbReference type="CDD" id="cd00464">
    <property type="entry name" value="SK"/>
    <property type="match status" value="1"/>
</dbReference>
<dbReference type="GO" id="GO:0009073">
    <property type="term" value="P:aromatic amino acid family biosynthetic process"/>
    <property type="evidence" value="ECO:0007669"/>
    <property type="project" value="UniProtKB-KW"/>
</dbReference>
<keyword evidence="9" id="KW-0067">ATP-binding</keyword>
<proteinExistence type="inferred from homology"/>
<dbReference type="GO" id="GO:0004765">
    <property type="term" value="F:shikimate kinase activity"/>
    <property type="evidence" value="ECO:0007669"/>
    <property type="project" value="UniProtKB-EC"/>
</dbReference>